<accession>A0AAJ8BR47</accession>
<organism evidence="2">
    <name type="scientific">Aspergillus niger</name>
    <dbReference type="NCBI Taxonomy" id="5061"/>
    <lineage>
        <taxon>Eukaryota</taxon>
        <taxon>Fungi</taxon>
        <taxon>Dikarya</taxon>
        <taxon>Ascomycota</taxon>
        <taxon>Pezizomycotina</taxon>
        <taxon>Eurotiomycetes</taxon>
        <taxon>Eurotiomycetidae</taxon>
        <taxon>Eurotiales</taxon>
        <taxon>Aspergillaceae</taxon>
        <taxon>Aspergillus</taxon>
        <taxon>Aspergillus subgen. Circumdati</taxon>
    </lineage>
</organism>
<feature type="compositionally biased region" description="Basic and acidic residues" evidence="1">
    <location>
        <begin position="98"/>
        <end position="112"/>
    </location>
</feature>
<dbReference type="KEGG" id="ang:An05g00650"/>
<reference evidence="2" key="2">
    <citation type="submission" date="2025-08" db="UniProtKB">
        <authorList>
            <consortium name="RefSeq"/>
        </authorList>
    </citation>
    <scope>IDENTIFICATION</scope>
</reference>
<proteinExistence type="predicted"/>
<protein>
    <submittedName>
        <fullName evidence="2">Uncharacterized protein</fullName>
    </submittedName>
</protein>
<evidence type="ECO:0000256" key="1">
    <source>
        <dbReference type="SAM" id="MobiDB-lite"/>
    </source>
</evidence>
<dbReference type="VEuPathDB" id="FungiDB:An05g00650"/>
<evidence type="ECO:0000313" key="2">
    <source>
        <dbReference type="RefSeq" id="XP_059600750.1"/>
    </source>
</evidence>
<name>A0AAJ8BR47_ASPNG</name>
<feature type="region of interest" description="Disordered" evidence="1">
    <location>
        <begin position="53"/>
        <end position="120"/>
    </location>
</feature>
<gene>
    <name evidence="2" type="ORF">An05g00650</name>
</gene>
<dbReference type="AlphaFoldDB" id="A0AAJ8BR47"/>
<dbReference type="RefSeq" id="XP_059600750.1">
    <property type="nucleotide sequence ID" value="XM_059747863.1"/>
</dbReference>
<reference evidence="2" key="1">
    <citation type="submission" date="2025-02" db="EMBL/GenBank/DDBJ databases">
        <authorList>
            <consortium name="NCBI Genome Project"/>
        </authorList>
    </citation>
    <scope>NUCLEOTIDE SEQUENCE</scope>
</reference>
<dbReference type="GeneID" id="84591104"/>
<feature type="compositionally biased region" description="Basic and acidic residues" evidence="1">
    <location>
        <begin position="79"/>
        <end position="89"/>
    </location>
</feature>
<sequence length="120" mass="13235">MANGQARFRQAVRRKESIAKSETFDCGICQTGRQAMYLASCLVVIALSRYPREADPVFASNRGTQQASGRRQVRTQSSKRKEEDPDRPVKGRGTARPNDSRPRQGTGGKKEASSVGVNKH</sequence>